<proteinExistence type="predicted"/>
<organism evidence="1 2">
    <name type="scientific">Sphaeroforma arctica JP610</name>
    <dbReference type="NCBI Taxonomy" id="667725"/>
    <lineage>
        <taxon>Eukaryota</taxon>
        <taxon>Ichthyosporea</taxon>
        <taxon>Ichthyophonida</taxon>
        <taxon>Sphaeroforma</taxon>
    </lineage>
</organism>
<dbReference type="GeneID" id="25916555"/>
<feature type="non-terminal residue" evidence="1">
    <location>
        <position position="1"/>
    </location>
</feature>
<dbReference type="RefSeq" id="XP_014145310.1">
    <property type="nucleotide sequence ID" value="XM_014289835.1"/>
</dbReference>
<protein>
    <submittedName>
        <fullName evidence="1">Uncharacterized protein</fullName>
    </submittedName>
</protein>
<feature type="non-terminal residue" evidence="1">
    <location>
        <position position="89"/>
    </location>
</feature>
<reference evidence="1 2" key="1">
    <citation type="submission" date="2011-02" db="EMBL/GenBank/DDBJ databases">
        <title>The Genome Sequence of Sphaeroforma arctica JP610.</title>
        <authorList>
            <consortium name="The Broad Institute Genome Sequencing Platform"/>
            <person name="Russ C."/>
            <person name="Cuomo C."/>
            <person name="Young S.K."/>
            <person name="Zeng Q."/>
            <person name="Gargeya S."/>
            <person name="Alvarado L."/>
            <person name="Berlin A."/>
            <person name="Chapman S.B."/>
            <person name="Chen Z."/>
            <person name="Freedman E."/>
            <person name="Gellesch M."/>
            <person name="Goldberg J."/>
            <person name="Griggs A."/>
            <person name="Gujja S."/>
            <person name="Heilman E."/>
            <person name="Heiman D."/>
            <person name="Howarth C."/>
            <person name="Mehta T."/>
            <person name="Neiman D."/>
            <person name="Pearson M."/>
            <person name="Roberts A."/>
            <person name="Saif S."/>
            <person name="Shea T."/>
            <person name="Shenoy N."/>
            <person name="Sisk P."/>
            <person name="Stolte C."/>
            <person name="Sykes S."/>
            <person name="White J."/>
            <person name="Yandava C."/>
            <person name="Burger G."/>
            <person name="Gray M.W."/>
            <person name="Holland P.W.H."/>
            <person name="King N."/>
            <person name="Lang F.B.F."/>
            <person name="Roger A.J."/>
            <person name="Ruiz-Trillo I."/>
            <person name="Haas B."/>
            <person name="Nusbaum C."/>
            <person name="Birren B."/>
        </authorList>
    </citation>
    <scope>NUCLEOTIDE SEQUENCE [LARGE SCALE GENOMIC DNA]</scope>
    <source>
        <strain evidence="1 2">JP610</strain>
    </source>
</reference>
<gene>
    <name evidence="1" type="ORF">SARC_16051</name>
</gene>
<accession>A0A0L0F5E2</accession>
<name>A0A0L0F5E2_9EUKA</name>
<sequence length="89" mass="9357">RAVRTGWPGVDACAAVYVDGSDTLAVFVQVQQLHPFNAQKPSAAGAAGTSVVFRVPQHSWVSDDSLLNSSADQTADILSIGNIALHLLR</sequence>
<dbReference type="EMBL" id="KQ248865">
    <property type="protein sequence ID" value="KNC71408.1"/>
    <property type="molecule type" value="Genomic_DNA"/>
</dbReference>
<evidence type="ECO:0000313" key="1">
    <source>
        <dbReference type="EMBL" id="KNC71408.1"/>
    </source>
</evidence>
<dbReference type="AlphaFoldDB" id="A0A0L0F5E2"/>
<dbReference type="Proteomes" id="UP000054560">
    <property type="component" value="Unassembled WGS sequence"/>
</dbReference>
<evidence type="ECO:0000313" key="2">
    <source>
        <dbReference type="Proteomes" id="UP000054560"/>
    </source>
</evidence>
<keyword evidence="2" id="KW-1185">Reference proteome</keyword>